<dbReference type="Gene3D" id="3.30.540.10">
    <property type="entry name" value="Fructose-1,6-Bisphosphatase, subunit A, domain 1"/>
    <property type="match status" value="1"/>
</dbReference>
<dbReference type="GO" id="GO:0007165">
    <property type="term" value="P:signal transduction"/>
    <property type="evidence" value="ECO:0007669"/>
    <property type="project" value="TreeGrafter"/>
</dbReference>
<name>A0A1U9NN35_9BACT</name>
<dbReference type="PROSITE" id="PS00629">
    <property type="entry name" value="IMP_1"/>
    <property type="match status" value="1"/>
</dbReference>
<protein>
    <recommendedName>
        <fullName evidence="8">Inositol-1-monophosphatase</fullName>
        <ecNumber evidence="8">3.1.3.25</ecNumber>
    </recommendedName>
</protein>
<dbReference type="GO" id="GO:0006020">
    <property type="term" value="P:inositol metabolic process"/>
    <property type="evidence" value="ECO:0007669"/>
    <property type="project" value="TreeGrafter"/>
</dbReference>
<dbReference type="PANTHER" id="PTHR20854:SF4">
    <property type="entry name" value="INOSITOL-1-MONOPHOSPHATASE-RELATED"/>
    <property type="match status" value="1"/>
</dbReference>
<evidence type="ECO:0000256" key="7">
    <source>
        <dbReference type="PIRSR" id="PIRSR600760-2"/>
    </source>
</evidence>
<dbReference type="FunFam" id="3.40.190.80:FF:000020">
    <property type="entry name" value="Fructose-1,6-bisphosphatase/inositol-1-monophosphatase"/>
    <property type="match status" value="1"/>
</dbReference>
<keyword evidence="6 7" id="KW-0460">Magnesium</keyword>
<evidence type="ECO:0000313" key="10">
    <source>
        <dbReference type="Proteomes" id="UP000189674"/>
    </source>
</evidence>
<dbReference type="KEGG" id="alus:STSP2_02508"/>
<reference evidence="10" key="1">
    <citation type="submission" date="2017-02" db="EMBL/GenBank/DDBJ databases">
        <title>Comparative genomics and description of representatives of a novel lineage of planctomycetes thriving in anoxic sediments.</title>
        <authorList>
            <person name="Spring S."/>
            <person name="Bunk B."/>
            <person name="Sproer C."/>
        </authorList>
    </citation>
    <scope>NUCLEOTIDE SEQUENCE [LARGE SCALE GENOMIC DNA]</scope>
    <source>
        <strain evidence="10">ST-NAGAB-D1</strain>
    </source>
</reference>
<keyword evidence="4 7" id="KW-0479">Metal-binding</keyword>
<dbReference type="OrthoDB" id="9772456at2"/>
<evidence type="ECO:0000256" key="2">
    <source>
        <dbReference type="ARBA" id="ARBA00001946"/>
    </source>
</evidence>
<evidence type="ECO:0000256" key="4">
    <source>
        <dbReference type="ARBA" id="ARBA00022723"/>
    </source>
</evidence>
<organism evidence="9 10">
    <name type="scientific">Anaerohalosphaera lusitana</name>
    <dbReference type="NCBI Taxonomy" id="1936003"/>
    <lineage>
        <taxon>Bacteria</taxon>
        <taxon>Pseudomonadati</taxon>
        <taxon>Planctomycetota</taxon>
        <taxon>Phycisphaerae</taxon>
        <taxon>Sedimentisphaerales</taxon>
        <taxon>Anaerohalosphaeraceae</taxon>
        <taxon>Anaerohalosphaera</taxon>
    </lineage>
</organism>
<evidence type="ECO:0000256" key="6">
    <source>
        <dbReference type="ARBA" id="ARBA00022842"/>
    </source>
</evidence>
<feature type="binding site" evidence="7">
    <location>
        <position position="81"/>
    </location>
    <ligand>
        <name>Mg(2+)</name>
        <dbReference type="ChEBI" id="CHEBI:18420"/>
        <label>1</label>
        <note>catalytic</note>
    </ligand>
</feature>
<evidence type="ECO:0000256" key="1">
    <source>
        <dbReference type="ARBA" id="ARBA00001033"/>
    </source>
</evidence>
<dbReference type="AlphaFoldDB" id="A0A1U9NN35"/>
<dbReference type="InterPro" id="IPR020550">
    <property type="entry name" value="Inositol_monophosphatase_CS"/>
</dbReference>
<dbReference type="Gene3D" id="3.40.190.80">
    <property type="match status" value="1"/>
</dbReference>
<dbReference type="EC" id="3.1.3.25" evidence="8"/>
<gene>
    <name evidence="9" type="primary">suhB_2</name>
    <name evidence="9" type="ORF">STSP2_02508</name>
</gene>
<dbReference type="RefSeq" id="WP_146663016.1">
    <property type="nucleotide sequence ID" value="NZ_CP019791.1"/>
</dbReference>
<dbReference type="SUPFAM" id="SSF56655">
    <property type="entry name" value="Carbohydrate phosphatase"/>
    <property type="match status" value="1"/>
</dbReference>
<comment type="catalytic activity">
    <reaction evidence="1 8">
        <text>a myo-inositol phosphate + H2O = myo-inositol + phosphate</text>
        <dbReference type="Rhea" id="RHEA:24056"/>
        <dbReference type="ChEBI" id="CHEBI:15377"/>
        <dbReference type="ChEBI" id="CHEBI:17268"/>
        <dbReference type="ChEBI" id="CHEBI:43474"/>
        <dbReference type="ChEBI" id="CHEBI:84139"/>
        <dbReference type="EC" id="3.1.3.25"/>
    </reaction>
</comment>
<dbReference type="EMBL" id="CP019791">
    <property type="protein sequence ID" value="AQT69319.1"/>
    <property type="molecule type" value="Genomic_DNA"/>
</dbReference>
<evidence type="ECO:0000256" key="3">
    <source>
        <dbReference type="ARBA" id="ARBA00009759"/>
    </source>
</evidence>
<dbReference type="PRINTS" id="PR01959">
    <property type="entry name" value="SBIMPHPHTASE"/>
</dbReference>
<evidence type="ECO:0000256" key="5">
    <source>
        <dbReference type="ARBA" id="ARBA00022801"/>
    </source>
</evidence>
<dbReference type="GO" id="GO:0008934">
    <property type="term" value="F:inositol monophosphate 1-phosphatase activity"/>
    <property type="evidence" value="ECO:0007669"/>
    <property type="project" value="InterPro"/>
</dbReference>
<accession>A0A1U9NN35</accession>
<dbReference type="InterPro" id="IPR022337">
    <property type="entry name" value="Inositol_monophosphatase_SuhB"/>
</dbReference>
<keyword evidence="5 8" id="KW-0378">Hydrolase</keyword>
<comment type="cofactor">
    <cofactor evidence="2 7 8">
        <name>Mg(2+)</name>
        <dbReference type="ChEBI" id="CHEBI:18420"/>
    </cofactor>
</comment>
<dbReference type="PANTHER" id="PTHR20854">
    <property type="entry name" value="INOSITOL MONOPHOSPHATASE"/>
    <property type="match status" value="1"/>
</dbReference>
<dbReference type="Proteomes" id="UP000189674">
    <property type="component" value="Chromosome"/>
</dbReference>
<dbReference type="PRINTS" id="PR00377">
    <property type="entry name" value="IMPHPHTASES"/>
</dbReference>
<dbReference type="CDD" id="cd01639">
    <property type="entry name" value="IMPase"/>
    <property type="match status" value="1"/>
</dbReference>
<feature type="binding site" evidence="7">
    <location>
        <position position="207"/>
    </location>
    <ligand>
        <name>Mg(2+)</name>
        <dbReference type="ChEBI" id="CHEBI:18420"/>
        <label>1</label>
        <note>catalytic</note>
    </ligand>
</feature>
<proteinExistence type="inferred from homology"/>
<dbReference type="GO" id="GO:0046872">
    <property type="term" value="F:metal ion binding"/>
    <property type="evidence" value="ECO:0007669"/>
    <property type="project" value="UniProtKB-KW"/>
</dbReference>
<feature type="binding site" evidence="7">
    <location>
        <position position="79"/>
    </location>
    <ligand>
        <name>Mg(2+)</name>
        <dbReference type="ChEBI" id="CHEBI:18420"/>
        <label>1</label>
        <note>catalytic</note>
    </ligand>
</feature>
<dbReference type="InterPro" id="IPR033942">
    <property type="entry name" value="IMPase"/>
</dbReference>
<dbReference type="STRING" id="1936003.STSP2_02508"/>
<dbReference type="Pfam" id="PF00459">
    <property type="entry name" value="Inositol_P"/>
    <property type="match status" value="1"/>
</dbReference>
<feature type="binding site" evidence="7">
    <location>
        <position position="64"/>
    </location>
    <ligand>
        <name>Mg(2+)</name>
        <dbReference type="ChEBI" id="CHEBI:18420"/>
        <label>1</label>
        <note>catalytic</note>
    </ligand>
</feature>
<evidence type="ECO:0000256" key="8">
    <source>
        <dbReference type="RuleBase" id="RU364068"/>
    </source>
</evidence>
<keyword evidence="10" id="KW-1185">Reference proteome</keyword>
<sequence>MREFLKNIMIEAGRVALEQKQRLGEVKVDRKSEKDLVTEADVAVEEYLVGQIKERYPDHAIVGEETGEHEGGEYRWIIDPIDGTTSFVHDQPFFSTSVAVEKDGETVLGAVNAPVLGELFMAEKGKGATLNGEAIHVSDRERLIDSVLGTGFACVRQNLEHNNLPYFAEIVTRIRGVRRYGSAAMDLSYVACGRLDGFWELNLQIYDVAAGVLIVQEAGGVVSDFAGGEEGRPFETLATNGRIHEALSRELMEVQMRPGD</sequence>
<comment type="similarity">
    <text evidence="3 8">Belongs to the inositol monophosphatase superfamily.</text>
</comment>
<feature type="binding site" evidence="7">
    <location>
        <position position="82"/>
    </location>
    <ligand>
        <name>Mg(2+)</name>
        <dbReference type="ChEBI" id="CHEBI:18420"/>
        <label>1</label>
        <note>catalytic</note>
    </ligand>
</feature>
<dbReference type="FunFam" id="3.30.540.10:FF:000003">
    <property type="entry name" value="Inositol-1-monophosphatase"/>
    <property type="match status" value="1"/>
</dbReference>
<dbReference type="InterPro" id="IPR000760">
    <property type="entry name" value="Inositol_monophosphatase-like"/>
</dbReference>
<evidence type="ECO:0000313" key="9">
    <source>
        <dbReference type="EMBL" id="AQT69319.1"/>
    </source>
</evidence>
<dbReference type="PROSITE" id="PS00630">
    <property type="entry name" value="IMP_2"/>
    <property type="match status" value="1"/>
</dbReference>
<dbReference type="InterPro" id="IPR020583">
    <property type="entry name" value="Inositol_monoP_metal-BS"/>
</dbReference>
<dbReference type="GO" id="GO:0046854">
    <property type="term" value="P:phosphatidylinositol phosphate biosynthetic process"/>
    <property type="evidence" value="ECO:0007669"/>
    <property type="project" value="InterPro"/>
</dbReference>